<evidence type="ECO:0000313" key="3">
    <source>
        <dbReference type="EMBL" id="MBY4797185.1"/>
    </source>
</evidence>
<evidence type="ECO:0000256" key="1">
    <source>
        <dbReference type="ARBA" id="ARBA00022723"/>
    </source>
</evidence>
<name>A0ABS7MJC7_9ACTN</name>
<dbReference type="InterPro" id="IPR013785">
    <property type="entry name" value="Aldolase_TIM"/>
</dbReference>
<dbReference type="InterPro" id="IPR011060">
    <property type="entry name" value="RibuloseP-bd_barrel"/>
</dbReference>
<dbReference type="EC" id="5.1.3.1" evidence="3"/>
<dbReference type="Pfam" id="PF00834">
    <property type="entry name" value="Ribul_P_3_epim"/>
    <property type="match status" value="1"/>
</dbReference>
<protein>
    <submittedName>
        <fullName evidence="3">Ribulose-phosphate 3-epimerase</fullName>
        <ecNumber evidence="3">5.1.3.1</ecNumber>
    </submittedName>
</protein>
<keyword evidence="1" id="KW-0479">Metal-binding</keyword>
<sequence>MTKPLIAPSLMCIDVLRVSQELPVMDQAFDLYHVDVMDSHFCPNMALTPAFANSLRKASSIPMDVHLMVENPTLFTEMFQLGEQDCLSFQAETIERNAFRLIKRVREKGNQFGVVLSPATPLATTAAYLDQVDILTIMTVDTGFAGQTFIPAMLDKIAEARSVRAERGLNFKIQIDGQVNMSTYKTLYEAGADILVVGNSGLFDLKPTLPEAISEFHRQLEDETGVAL</sequence>
<gene>
    <name evidence="3" type="ORF">K6V98_02240</name>
</gene>
<dbReference type="RefSeq" id="WP_222198921.1">
    <property type="nucleotide sequence ID" value="NZ_JAIMFO010000004.1"/>
</dbReference>
<organism evidence="3 4">
    <name type="scientific">Collinsella ureilytica</name>
    <dbReference type="NCBI Taxonomy" id="2869515"/>
    <lineage>
        <taxon>Bacteria</taxon>
        <taxon>Bacillati</taxon>
        <taxon>Actinomycetota</taxon>
        <taxon>Coriobacteriia</taxon>
        <taxon>Coriobacteriales</taxon>
        <taxon>Coriobacteriaceae</taxon>
        <taxon>Collinsella</taxon>
    </lineage>
</organism>
<evidence type="ECO:0000313" key="4">
    <source>
        <dbReference type="Proteomes" id="UP000700908"/>
    </source>
</evidence>
<reference evidence="3 4" key="1">
    <citation type="submission" date="2021-08" db="EMBL/GenBank/DDBJ databases">
        <title>Collinsella faecalis sp. nov. isolated from swine faeces.</title>
        <authorList>
            <person name="Oh B.S."/>
            <person name="Lee J.H."/>
        </authorList>
    </citation>
    <scope>NUCLEOTIDE SEQUENCE [LARGE SCALE GENOMIC DNA]</scope>
    <source>
        <strain evidence="3 4">AGMB00827</strain>
    </source>
</reference>
<dbReference type="InterPro" id="IPR000056">
    <property type="entry name" value="Ribul_P_3_epim-like"/>
</dbReference>
<keyword evidence="4" id="KW-1185">Reference proteome</keyword>
<dbReference type="NCBIfam" id="NF004076">
    <property type="entry name" value="PRK05581.1-4"/>
    <property type="match status" value="1"/>
</dbReference>
<dbReference type="Gene3D" id="3.20.20.70">
    <property type="entry name" value="Aldolase class I"/>
    <property type="match status" value="1"/>
</dbReference>
<dbReference type="SUPFAM" id="SSF51366">
    <property type="entry name" value="Ribulose-phoshate binding barrel"/>
    <property type="match status" value="1"/>
</dbReference>
<dbReference type="Proteomes" id="UP000700908">
    <property type="component" value="Unassembled WGS sequence"/>
</dbReference>
<proteinExistence type="predicted"/>
<dbReference type="GO" id="GO:0004750">
    <property type="term" value="F:D-ribulose-phosphate 3-epimerase activity"/>
    <property type="evidence" value="ECO:0007669"/>
    <property type="project" value="UniProtKB-EC"/>
</dbReference>
<comment type="caution">
    <text evidence="3">The sequence shown here is derived from an EMBL/GenBank/DDBJ whole genome shotgun (WGS) entry which is preliminary data.</text>
</comment>
<keyword evidence="2 3" id="KW-0413">Isomerase</keyword>
<evidence type="ECO:0000256" key="2">
    <source>
        <dbReference type="ARBA" id="ARBA00023235"/>
    </source>
</evidence>
<accession>A0ABS7MJC7</accession>
<dbReference type="PANTHER" id="PTHR11749">
    <property type="entry name" value="RIBULOSE-5-PHOSPHATE-3-EPIMERASE"/>
    <property type="match status" value="1"/>
</dbReference>
<dbReference type="EMBL" id="JAIMFO010000004">
    <property type="protein sequence ID" value="MBY4797185.1"/>
    <property type="molecule type" value="Genomic_DNA"/>
</dbReference>
<dbReference type="CDD" id="cd00429">
    <property type="entry name" value="RPE"/>
    <property type="match status" value="1"/>
</dbReference>